<dbReference type="RefSeq" id="WP_170204218.1">
    <property type="nucleotide sequence ID" value="NZ_CP051685.1"/>
</dbReference>
<evidence type="ECO:0000256" key="4">
    <source>
        <dbReference type="ARBA" id="ARBA00023163"/>
    </source>
</evidence>
<evidence type="ECO:0000256" key="1">
    <source>
        <dbReference type="ARBA" id="ARBA00009437"/>
    </source>
</evidence>
<feature type="domain" description="HTH lysR-type" evidence="5">
    <location>
        <begin position="6"/>
        <end position="63"/>
    </location>
</feature>
<keyword evidence="3" id="KW-0238">DNA-binding</keyword>
<dbReference type="Gene3D" id="3.40.190.290">
    <property type="match status" value="1"/>
</dbReference>
<keyword evidence="2" id="KW-0805">Transcription regulation</keyword>
<dbReference type="SUPFAM" id="SSF53850">
    <property type="entry name" value="Periplasmic binding protein-like II"/>
    <property type="match status" value="1"/>
</dbReference>
<dbReference type="InterPro" id="IPR036388">
    <property type="entry name" value="WH-like_DNA-bd_sf"/>
</dbReference>
<protein>
    <submittedName>
        <fullName evidence="6">LysR family transcriptional regulator</fullName>
    </submittedName>
</protein>
<organism evidence="6 7">
    <name type="scientific">Massilia forsythiae</name>
    <dbReference type="NCBI Taxonomy" id="2728020"/>
    <lineage>
        <taxon>Bacteria</taxon>
        <taxon>Pseudomonadati</taxon>
        <taxon>Pseudomonadota</taxon>
        <taxon>Betaproteobacteria</taxon>
        <taxon>Burkholderiales</taxon>
        <taxon>Oxalobacteraceae</taxon>
        <taxon>Telluria group</taxon>
        <taxon>Massilia</taxon>
    </lineage>
</organism>
<accession>A0A7Z2VZ64</accession>
<dbReference type="InterPro" id="IPR000847">
    <property type="entry name" value="LysR_HTH_N"/>
</dbReference>
<evidence type="ECO:0000313" key="6">
    <source>
        <dbReference type="EMBL" id="QJE02131.1"/>
    </source>
</evidence>
<reference evidence="6 7" key="1">
    <citation type="submission" date="2020-04" db="EMBL/GenBank/DDBJ databases">
        <title>Genome sequencing of novel species.</title>
        <authorList>
            <person name="Heo J."/>
            <person name="Kim S.-J."/>
            <person name="Kim J.-S."/>
            <person name="Hong S.-B."/>
            <person name="Kwon S.-W."/>
        </authorList>
    </citation>
    <scope>NUCLEOTIDE SEQUENCE [LARGE SCALE GENOMIC DNA]</scope>
    <source>
        <strain evidence="6 7">GN2-R2</strain>
    </source>
</reference>
<dbReference type="PANTHER" id="PTHR30346">
    <property type="entry name" value="TRANSCRIPTIONAL DUAL REGULATOR HCAR-RELATED"/>
    <property type="match status" value="1"/>
</dbReference>
<dbReference type="InterPro" id="IPR036390">
    <property type="entry name" value="WH_DNA-bd_sf"/>
</dbReference>
<dbReference type="GO" id="GO:0003700">
    <property type="term" value="F:DNA-binding transcription factor activity"/>
    <property type="evidence" value="ECO:0007669"/>
    <property type="project" value="InterPro"/>
</dbReference>
<dbReference type="EMBL" id="CP051685">
    <property type="protein sequence ID" value="QJE02131.1"/>
    <property type="molecule type" value="Genomic_DNA"/>
</dbReference>
<sequence length="310" mass="34287">MIDEEITLKKLEVFLAFMRLHSLARVSEEVGQSTVSVHRALHSLEEGLRCPLFRREGRNLAPLPAAFVFARHVQRAVAETEEGIRQARELAGVEGRRLKIGSLYSLTLRCIPQLLMGLKLRRPELQVDLTLGSNQELQQGLEEGRLDAIVIGLQAPLDEARADARFLNVPLFEDEVRLAAPLGSPYAGRDHVDLRDLRGEKFITLGSGFVTAHSFDHAFQQAGYVPETVLRVSDIFSLINLVAGGMGYSLLPGRVAGFSSRIDLIPLDARYASRQAITLLLSTARERDPNLLALAAECRMYGVKREALPG</sequence>
<evidence type="ECO:0000256" key="2">
    <source>
        <dbReference type="ARBA" id="ARBA00023015"/>
    </source>
</evidence>
<name>A0A7Z2VZ64_9BURK</name>
<dbReference type="Pfam" id="PF03466">
    <property type="entry name" value="LysR_substrate"/>
    <property type="match status" value="1"/>
</dbReference>
<comment type="similarity">
    <text evidence="1">Belongs to the LysR transcriptional regulatory family.</text>
</comment>
<dbReference type="InterPro" id="IPR005119">
    <property type="entry name" value="LysR_subst-bd"/>
</dbReference>
<dbReference type="GO" id="GO:0003677">
    <property type="term" value="F:DNA binding"/>
    <property type="evidence" value="ECO:0007669"/>
    <property type="project" value="UniProtKB-KW"/>
</dbReference>
<keyword evidence="4" id="KW-0804">Transcription</keyword>
<gene>
    <name evidence="6" type="ORF">HH212_20665</name>
</gene>
<keyword evidence="7" id="KW-1185">Reference proteome</keyword>
<evidence type="ECO:0000256" key="3">
    <source>
        <dbReference type="ARBA" id="ARBA00023125"/>
    </source>
</evidence>
<dbReference type="AlphaFoldDB" id="A0A7Z2VZ64"/>
<dbReference type="PANTHER" id="PTHR30346:SF0">
    <property type="entry name" value="HCA OPERON TRANSCRIPTIONAL ACTIVATOR HCAR"/>
    <property type="match status" value="1"/>
</dbReference>
<dbReference type="Gene3D" id="1.10.10.10">
    <property type="entry name" value="Winged helix-like DNA-binding domain superfamily/Winged helix DNA-binding domain"/>
    <property type="match status" value="1"/>
</dbReference>
<dbReference type="Pfam" id="PF00126">
    <property type="entry name" value="HTH_1"/>
    <property type="match status" value="1"/>
</dbReference>
<proteinExistence type="inferred from homology"/>
<dbReference type="GO" id="GO:0032993">
    <property type="term" value="C:protein-DNA complex"/>
    <property type="evidence" value="ECO:0007669"/>
    <property type="project" value="TreeGrafter"/>
</dbReference>
<evidence type="ECO:0000259" key="5">
    <source>
        <dbReference type="PROSITE" id="PS50931"/>
    </source>
</evidence>
<dbReference type="SUPFAM" id="SSF46785">
    <property type="entry name" value="Winged helix' DNA-binding domain"/>
    <property type="match status" value="1"/>
</dbReference>
<dbReference type="PROSITE" id="PS50931">
    <property type="entry name" value="HTH_LYSR"/>
    <property type="match status" value="1"/>
</dbReference>
<dbReference type="Proteomes" id="UP000502415">
    <property type="component" value="Chromosome"/>
</dbReference>
<dbReference type="KEGG" id="mfy:HH212_20665"/>
<evidence type="ECO:0000313" key="7">
    <source>
        <dbReference type="Proteomes" id="UP000502415"/>
    </source>
</evidence>